<dbReference type="GO" id="GO:0016020">
    <property type="term" value="C:membrane"/>
    <property type="evidence" value="ECO:0007669"/>
    <property type="project" value="UniProtKB-SubCell"/>
</dbReference>
<comment type="cofactor">
    <cofactor evidence="11">
        <name>heme</name>
        <dbReference type="ChEBI" id="CHEBI:30413"/>
    </cofactor>
</comment>
<evidence type="ECO:0000256" key="3">
    <source>
        <dbReference type="ARBA" id="ARBA00022617"/>
    </source>
</evidence>
<keyword evidence="10" id="KW-0472">Membrane</keyword>
<dbReference type="GO" id="GO:0020037">
    <property type="term" value="F:heme binding"/>
    <property type="evidence" value="ECO:0007669"/>
    <property type="project" value="InterPro"/>
</dbReference>
<dbReference type="GO" id="GO:0005506">
    <property type="term" value="F:iron ion binding"/>
    <property type="evidence" value="ECO:0007669"/>
    <property type="project" value="InterPro"/>
</dbReference>
<evidence type="ECO:0000256" key="5">
    <source>
        <dbReference type="ARBA" id="ARBA00022723"/>
    </source>
</evidence>
<evidence type="ECO:0000256" key="9">
    <source>
        <dbReference type="ARBA" id="ARBA00023033"/>
    </source>
</evidence>
<dbReference type="PRINTS" id="PR00463">
    <property type="entry name" value="EP450I"/>
</dbReference>
<sequence>MAYVGIFMAAFTFLLLPKIWQVLKISLWRPYALSRSFRKQGVKGPSYSLFSGSLHEMKRLKMDAAQIVMDTTSNDITPRVLPQYHKWCPLYGETILYWFGTRPVVSISDPDLAKQILSNKFGFYVKPKCSPAIQALTGNGVALVNGGEWARRRRIVNPAFSMDKLKVMVKRMATCTVAMLEAWKDEANAAMDQCKTIEMNGEFRKLTAEIIAYTAFGSSYSQGKEAFEAQVELQHYCAASLLDVLIPGSHYLPTPSNLQLWKLDRRIRNSLRDIIKSRLKPKNLDCNYGDDLLGLIMSASENSDIKEGPKLNMDEIVEECKTFFFAGHETSSNLLTWTVFLLSLHQDWQTRLREEVLKECGLEIPDSDMLARLRLVNMVLLEALRLYCPVVEMFREASKDMKLGNMMIPKDAWVSIPLAKIHRSKEYWGEDANEFNPIRFKNGISKAANHPNAFLAFGIGPRTCVGQNFAMLEAKAVLAMVLQRFCFSLSSEYKHAPVDNLALQPQYGLPIVVKPLLAQNI</sequence>
<dbReference type="AlphaFoldDB" id="A0A2C9VTM4"/>
<keyword evidence="4" id="KW-0812">Transmembrane</keyword>
<organism evidence="13 14">
    <name type="scientific">Manihot esculenta</name>
    <name type="common">Cassava</name>
    <name type="synonym">Jatropha manihot</name>
    <dbReference type="NCBI Taxonomy" id="3983"/>
    <lineage>
        <taxon>Eukaryota</taxon>
        <taxon>Viridiplantae</taxon>
        <taxon>Streptophyta</taxon>
        <taxon>Embryophyta</taxon>
        <taxon>Tracheophyta</taxon>
        <taxon>Spermatophyta</taxon>
        <taxon>Magnoliopsida</taxon>
        <taxon>eudicotyledons</taxon>
        <taxon>Gunneridae</taxon>
        <taxon>Pentapetalae</taxon>
        <taxon>rosids</taxon>
        <taxon>fabids</taxon>
        <taxon>Malpighiales</taxon>
        <taxon>Euphorbiaceae</taxon>
        <taxon>Crotonoideae</taxon>
        <taxon>Manihoteae</taxon>
        <taxon>Manihot</taxon>
    </lineage>
</organism>
<dbReference type="PANTHER" id="PTHR24282">
    <property type="entry name" value="CYTOCHROME P450 FAMILY MEMBER"/>
    <property type="match status" value="1"/>
</dbReference>
<dbReference type="PROSITE" id="PS00086">
    <property type="entry name" value="CYTOCHROME_P450"/>
    <property type="match status" value="1"/>
</dbReference>
<accession>A0A2C9VTM4</accession>
<dbReference type="Pfam" id="PF00067">
    <property type="entry name" value="p450"/>
    <property type="match status" value="1"/>
</dbReference>
<evidence type="ECO:0000256" key="6">
    <source>
        <dbReference type="ARBA" id="ARBA00022989"/>
    </source>
</evidence>
<gene>
    <name evidence="13" type="ORF">MANES_05G007600v8</name>
</gene>
<dbReference type="InterPro" id="IPR036396">
    <property type="entry name" value="Cyt_P450_sf"/>
</dbReference>
<dbReference type="EMBL" id="CM004391">
    <property type="protein sequence ID" value="OAY48818.1"/>
    <property type="molecule type" value="Genomic_DNA"/>
</dbReference>
<evidence type="ECO:0000256" key="8">
    <source>
        <dbReference type="ARBA" id="ARBA00023004"/>
    </source>
</evidence>
<proteinExistence type="inferred from homology"/>
<dbReference type="InterPro" id="IPR017972">
    <property type="entry name" value="Cyt_P450_CS"/>
</dbReference>
<evidence type="ECO:0000313" key="14">
    <source>
        <dbReference type="Proteomes" id="UP000091857"/>
    </source>
</evidence>
<keyword evidence="5 11" id="KW-0479">Metal-binding</keyword>
<evidence type="ECO:0008006" key="15">
    <source>
        <dbReference type="Google" id="ProtNLM"/>
    </source>
</evidence>
<dbReference type="InterPro" id="IPR050665">
    <property type="entry name" value="Cytochrome_P450_Monooxygen"/>
</dbReference>
<dbReference type="OMA" id="HHEIRIA"/>
<comment type="similarity">
    <text evidence="2 12">Belongs to the cytochrome P450 family.</text>
</comment>
<dbReference type="GO" id="GO:0004497">
    <property type="term" value="F:monooxygenase activity"/>
    <property type="evidence" value="ECO:0000318"/>
    <property type="project" value="GO_Central"/>
</dbReference>
<dbReference type="PANTHER" id="PTHR24282:SF184">
    <property type="entry name" value="CYTOCHROME P450"/>
    <property type="match status" value="1"/>
</dbReference>
<keyword evidence="8 11" id="KW-0408">Iron</keyword>
<dbReference type="PRINTS" id="PR00385">
    <property type="entry name" value="P450"/>
</dbReference>
<keyword evidence="6" id="KW-1133">Transmembrane helix</keyword>
<comment type="subcellular location">
    <subcellularLocation>
        <location evidence="1">Membrane</location>
        <topology evidence="1">Single-pass membrane protein</topology>
    </subcellularLocation>
</comment>
<dbReference type="STRING" id="3983.A0A2C9VTM4"/>
<dbReference type="InterPro" id="IPR001128">
    <property type="entry name" value="Cyt_P450"/>
</dbReference>
<keyword evidence="9 12" id="KW-0503">Monooxygenase</keyword>
<evidence type="ECO:0000256" key="7">
    <source>
        <dbReference type="ARBA" id="ARBA00023002"/>
    </source>
</evidence>
<evidence type="ECO:0000256" key="10">
    <source>
        <dbReference type="ARBA" id="ARBA00023136"/>
    </source>
</evidence>
<keyword evidence="7 12" id="KW-0560">Oxidoreductase</keyword>
<feature type="binding site" description="axial binding residue" evidence="11">
    <location>
        <position position="464"/>
    </location>
    <ligand>
        <name>heme</name>
        <dbReference type="ChEBI" id="CHEBI:30413"/>
    </ligand>
    <ligandPart>
        <name>Fe</name>
        <dbReference type="ChEBI" id="CHEBI:18248"/>
    </ligandPart>
</feature>
<comment type="caution">
    <text evidence="13">The sequence shown here is derived from an EMBL/GenBank/DDBJ whole genome shotgun (WGS) entry which is preliminary data.</text>
</comment>
<evidence type="ECO:0000313" key="13">
    <source>
        <dbReference type="EMBL" id="OAY48818.1"/>
    </source>
</evidence>
<dbReference type="Gene3D" id="1.10.630.10">
    <property type="entry name" value="Cytochrome P450"/>
    <property type="match status" value="1"/>
</dbReference>
<dbReference type="SUPFAM" id="SSF48264">
    <property type="entry name" value="Cytochrome P450"/>
    <property type="match status" value="1"/>
</dbReference>
<evidence type="ECO:0000256" key="1">
    <source>
        <dbReference type="ARBA" id="ARBA00004167"/>
    </source>
</evidence>
<dbReference type="FunFam" id="1.10.630.10:FF:000029">
    <property type="entry name" value="Cytochrome P450 734A1"/>
    <property type="match status" value="1"/>
</dbReference>
<dbReference type="Gramene" id="Manes.05G007600.1.v8.1">
    <property type="protein sequence ID" value="Manes.05G007600.1.v8.1.CDS"/>
    <property type="gene ID" value="Manes.05G007600.v8.1"/>
</dbReference>
<keyword evidence="3 11" id="KW-0349">Heme</keyword>
<reference evidence="14" key="1">
    <citation type="journal article" date="2016" name="Nat. Biotechnol.">
        <title>Sequencing wild and cultivated cassava and related species reveals extensive interspecific hybridization and genetic diversity.</title>
        <authorList>
            <person name="Bredeson J.V."/>
            <person name="Lyons J.B."/>
            <person name="Prochnik S.E."/>
            <person name="Wu G.A."/>
            <person name="Ha C.M."/>
            <person name="Edsinger-Gonzales E."/>
            <person name="Grimwood J."/>
            <person name="Schmutz J."/>
            <person name="Rabbi I.Y."/>
            <person name="Egesi C."/>
            <person name="Nauluvula P."/>
            <person name="Lebot V."/>
            <person name="Ndunguru J."/>
            <person name="Mkamilo G."/>
            <person name="Bart R.S."/>
            <person name="Setter T.L."/>
            <person name="Gleadow R.M."/>
            <person name="Kulakow P."/>
            <person name="Ferguson M.E."/>
            <person name="Rounsley S."/>
            <person name="Rokhsar D.S."/>
        </authorList>
    </citation>
    <scope>NUCLEOTIDE SEQUENCE [LARGE SCALE GENOMIC DNA]</scope>
    <source>
        <strain evidence="14">cv. AM560-2</strain>
    </source>
</reference>
<keyword evidence="14" id="KW-1185">Reference proteome</keyword>
<evidence type="ECO:0000256" key="4">
    <source>
        <dbReference type="ARBA" id="ARBA00022692"/>
    </source>
</evidence>
<dbReference type="Proteomes" id="UP000091857">
    <property type="component" value="Chromosome 5"/>
</dbReference>
<evidence type="ECO:0000256" key="11">
    <source>
        <dbReference type="PIRSR" id="PIRSR602401-1"/>
    </source>
</evidence>
<name>A0A2C9VTM4_MANES</name>
<dbReference type="OrthoDB" id="1470350at2759"/>
<dbReference type="GO" id="GO:0016705">
    <property type="term" value="F:oxidoreductase activity, acting on paired donors, with incorporation or reduction of molecular oxygen"/>
    <property type="evidence" value="ECO:0007669"/>
    <property type="project" value="InterPro"/>
</dbReference>
<evidence type="ECO:0000256" key="12">
    <source>
        <dbReference type="RuleBase" id="RU000461"/>
    </source>
</evidence>
<dbReference type="InterPro" id="IPR002401">
    <property type="entry name" value="Cyt_P450_E_grp-I"/>
</dbReference>
<protein>
    <recommendedName>
        <fullName evidence="15">Cytochrome P450</fullName>
    </recommendedName>
</protein>
<evidence type="ECO:0000256" key="2">
    <source>
        <dbReference type="ARBA" id="ARBA00010617"/>
    </source>
</evidence>